<organism evidence="1 2">
    <name type="scientific">Motilibacter rhizosphaerae</name>
    <dbReference type="NCBI Taxonomy" id="598652"/>
    <lineage>
        <taxon>Bacteria</taxon>
        <taxon>Bacillati</taxon>
        <taxon>Actinomycetota</taxon>
        <taxon>Actinomycetes</taxon>
        <taxon>Motilibacterales</taxon>
        <taxon>Motilibacteraceae</taxon>
        <taxon>Motilibacter</taxon>
    </lineage>
</organism>
<evidence type="ECO:0000313" key="2">
    <source>
        <dbReference type="Proteomes" id="UP000293638"/>
    </source>
</evidence>
<accession>A0A4Q7NW93</accession>
<proteinExistence type="predicted"/>
<keyword evidence="2" id="KW-1185">Reference proteome</keyword>
<dbReference type="SUPFAM" id="SSF54593">
    <property type="entry name" value="Glyoxalase/Bleomycin resistance protein/Dihydroxybiphenyl dioxygenase"/>
    <property type="match status" value="1"/>
</dbReference>
<dbReference type="EMBL" id="SGXD01000001">
    <property type="protein sequence ID" value="RZS91566.1"/>
    <property type="molecule type" value="Genomic_DNA"/>
</dbReference>
<reference evidence="1 2" key="1">
    <citation type="submission" date="2019-02" db="EMBL/GenBank/DDBJ databases">
        <title>Genomic Encyclopedia of Type Strains, Phase IV (KMG-IV): sequencing the most valuable type-strain genomes for metagenomic binning, comparative biology and taxonomic classification.</title>
        <authorList>
            <person name="Goeker M."/>
        </authorList>
    </citation>
    <scope>NUCLEOTIDE SEQUENCE [LARGE SCALE GENOMIC DNA]</scope>
    <source>
        <strain evidence="1 2">DSM 45622</strain>
    </source>
</reference>
<protein>
    <submittedName>
        <fullName evidence="1">Uncharacterized protein</fullName>
    </submittedName>
</protein>
<dbReference type="Gene3D" id="3.10.180.10">
    <property type="entry name" value="2,3-Dihydroxybiphenyl 1,2-Dioxygenase, domain 1"/>
    <property type="match status" value="1"/>
</dbReference>
<name>A0A4Q7NW93_9ACTN</name>
<dbReference type="AlphaFoldDB" id="A0A4Q7NW93"/>
<gene>
    <name evidence="1" type="ORF">EV189_0811</name>
</gene>
<dbReference type="InterPro" id="IPR029068">
    <property type="entry name" value="Glyas_Bleomycin-R_OHBP_Dase"/>
</dbReference>
<comment type="caution">
    <text evidence="1">The sequence shown here is derived from an EMBL/GenBank/DDBJ whole genome shotgun (WGS) entry which is preliminary data.</text>
</comment>
<evidence type="ECO:0000313" key="1">
    <source>
        <dbReference type="EMBL" id="RZS91566.1"/>
    </source>
</evidence>
<sequence length="132" mass="14739">MPGDNRFIPCQPGRVLTALIPKVFYADIEVGLDLFAGGIGMDLLYRDEDLVVLGRDAVKVYLVADAEYAAKDRPELAIETDSIDADYADIAARRPDLLHPNLSRVTRQPWGPREFALLDSTTVCVVFRDWSE</sequence>
<dbReference type="Proteomes" id="UP000293638">
    <property type="component" value="Unassembled WGS sequence"/>
</dbReference>